<keyword evidence="2" id="KW-1133">Transmembrane helix</keyword>
<feature type="region of interest" description="Disordered" evidence="1">
    <location>
        <begin position="217"/>
        <end position="241"/>
    </location>
</feature>
<comment type="caution">
    <text evidence="3">The sequence shown here is derived from an EMBL/GenBank/DDBJ whole genome shotgun (WGS) entry which is preliminary data.</text>
</comment>
<name>A0ABV7RUQ7_9GAMM</name>
<proteinExistence type="predicted"/>
<feature type="transmembrane region" description="Helical" evidence="2">
    <location>
        <begin position="54"/>
        <end position="82"/>
    </location>
</feature>
<dbReference type="EMBL" id="JBHRXK010000013">
    <property type="protein sequence ID" value="MFC3552452.1"/>
    <property type="molecule type" value="Genomic_DNA"/>
</dbReference>
<accession>A0ABV7RUQ7</accession>
<sequence>MSHAPHEPLTPEERALADRLAQLGPHGGPSPALDARILAAAHAAVAQPPQHRRWWALTGVPASLVTGAGMAAALALVVGVVWQLRPSTPPLQAPREKSADMGYISAEVIERPRPTAPPPPLQTAPAPAPALRAPSPAQPRAKPAAPPSTRQAVVAPAAEAARDAVAAEPALDEAVIDAPAPAAPAGYSKRSAATAASAPPSPPAPVAAEAASAVMASPPAAEPAADTTAMAHRETRAAAEAAPALDRIEVTGSRIRASDLPVQDDTRLAPTDWLERIRARRDAGELDEARASLVLFRRAHPHTRLPDDLRPLLVAPR</sequence>
<dbReference type="RefSeq" id="WP_386760211.1">
    <property type="nucleotide sequence ID" value="NZ_JBHRXK010000013.1"/>
</dbReference>
<evidence type="ECO:0000256" key="2">
    <source>
        <dbReference type="SAM" id="Phobius"/>
    </source>
</evidence>
<reference evidence="4" key="1">
    <citation type="journal article" date="2019" name="Int. J. Syst. Evol. Microbiol.">
        <title>The Global Catalogue of Microorganisms (GCM) 10K type strain sequencing project: providing services to taxonomists for standard genome sequencing and annotation.</title>
        <authorList>
            <consortium name="The Broad Institute Genomics Platform"/>
            <consortium name="The Broad Institute Genome Sequencing Center for Infectious Disease"/>
            <person name="Wu L."/>
            <person name="Ma J."/>
        </authorList>
    </citation>
    <scope>NUCLEOTIDE SEQUENCE [LARGE SCALE GENOMIC DNA]</scope>
    <source>
        <strain evidence="4">KCTC 42875</strain>
    </source>
</reference>
<feature type="region of interest" description="Disordered" evidence="1">
    <location>
        <begin position="111"/>
        <end position="156"/>
    </location>
</feature>
<keyword evidence="4" id="KW-1185">Reference proteome</keyword>
<keyword evidence="2" id="KW-0472">Membrane</keyword>
<evidence type="ECO:0000313" key="4">
    <source>
        <dbReference type="Proteomes" id="UP001595740"/>
    </source>
</evidence>
<keyword evidence="2" id="KW-0812">Transmembrane</keyword>
<gene>
    <name evidence="3" type="ORF">ACFOLC_15720</name>
</gene>
<feature type="compositionally biased region" description="Pro residues" evidence="1">
    <location>
        <begin position="114"/>
        <end position="128"/>
    </location>
</feature>
<organism evidence="3 4">
    <name type="scientific">Lysobacter cavernae</name>
    <dbReference type="NCBI Taxonomy" id="1685901"/>
    <lineage>
        <taxon>Bacteria</taxon>
        <taxon>Pseudomonadati</taxon>
        <taxon>Pseudomonadota</taxon>
        <taxon>Gammaproteobacteria</taxon>
        <taxon>Lysobacterales</taxon>
        <taxon>Lysobacteraceae</taxon>
        <taxon>Lysobacter</taxon>
    </lineage>
</organism>
<feature type="compositionally biased region" description="Low complexity" evidence="1">
    <location>
        <begin position="129"/>
        <end position="143"/>
    </location>
</feature>
<feature type="compositionally biased region" description="Low complexity" evidence="1">
    <location>
        <begin position="217"/>
        <end position="230"/>
    </location>
</feature>
<evidence type="ECO:0000313" key="3">
    <source>
        <dbReference type="EMBL" id="MFC3552452.1"/>
    </source>
</evidence>
<evidence type="ECO:0000256" key="1">
    <source>
        <dbReference type="SAM" id="MobiDB-lite"/>
    </source>
</evidence>
<dbReference type="Proteomes" id="UP001595740">
    <property type="component" value="Unassembled WGS sequence"/>
</dbReference>
<protein>
    <submittedName>
        <fullName evidence="3">Uncharacterized protein</fullName>
    </submittedName>
</protein>